<dbReference type="InterPro" id="IPR050469">
    <property type="entry name" value="Diguanylate_Cyclase"/>
</dbReference>
<dbReference type="PANTHER" id="PTHR45138:SF9">
    <property type="entry name" value="DIGUANYLATE CYCLASE DGCM-RELATED"/>
    <property type="match status" value="1"/>
</dbReference>
<dbReference type="Pfam" id="PF00990">
    <property type="entry name" value="GGDEF"/>
    <property type="match status" value="1"/>
</dbReference>
<organism evidence="4 5">
    <name type="scientific">Sulfuriferula multivorans</name>
    <dbReference type="NCBI Taxonomy" id="1559896"/>
    <lineage>
        <taxon>Bacteria</taxon>
        <taxon>Pseudomonadati</taxon>
        <taxon>Pseudomonadota</taxon>
        <taxon>Betaproteobacteria</taxon>
        <taxon>Nitrosomonadales</taxon>
        <taxon>Sulfuricellaceae</taxon>
        <taxon>Sulfuriferula</taxon>
    </lineage>
</organism>
<evidence type="ECO:0000313" key="4">
    <source>
        <dbReference type="EMBL" id="NDP48876.1"/>
    </source>
</evidence>
<dbReference type="EC" id="2.7.7.65" evidence="1"/>
<comment type="caution">
    <text evidence="4">The sequence shown here is derived from an EMBL/GenBank/DDBJ whole genome shotgun (WGS) entry which is preliminary data.</text>
</comment>
<sequence length="50" mass="5313">VTASFGVAQKEVHHQTLDALIAAADACLYQSKQQGRNRVTGSLVGPQFLS</sequence>
<dbReference type="InterPro" id="IPR029787">
    <property type="entry name" value="Nucleotide_cyclase"/>
</dbReference>
<dbReference type="Proteomes" id="UP000483432">
    <property type="component" value="Unassembled WGS sequence"/>
</dbReference>
<feature type="domain" description="GGDEF" evidence="3">
    <location>
        <begin position="1"/>
        <end position="44"/>
    </location>
</feature>
<accession>A0A7C9P8T1</accession>
<dbReference type="InterPro" id="IPR000160">
    <property type="entry name" value="GGDEF_dom"/>
</dbReference>
<dbReference type="InterPro" id="IPR043128">
    <property type="entry name" value="Rev_trsase/Diguanyl_cyclase"/>
</dbReference>
<evidence type="ECO:0000259" key="3">
    <source>
        <dbReference type="PROSITE" id="PS50887"/>
    </source>
</evidence>
<evidence type="ECO:0000256" key="2">
    <source>
        <dbReference type="ARBA" id="ARBA00034247"/>
    </source>
</evidence>
<feature type="non-terminal residue" evidence="4">
    <location>
        <position position="1"/>
    </location>
</feature>
<dbReference type="GO" id="GO:0052621">
    <property type="term" value="F:diguanylate cyclase activity"/>
    <property type="evidence" value="ECO:0007669"/>
    <property type="project" value="UniProtKB-EC"/>
</dbReference>
<proteinExistence type="predicted"/>
<dbReference type="Gene3D" id="3.30.70.270">
    <property type="match status" value="1"/>
</dbReference>
<dbReference type="SUPFAM" id="SSF55073">
    <property type="entry name" value="Nucleotide cyclase"/>
    <property type="match status" value="1"/>
</dbReference>
<protein>
    <recommendedName>
        <fullName evidence="1">diguanylate cyclase</fullName>
        <ecNumber evidence="1">2.7.7.65</ecNumber>
    </recommendedName>
</protein>
<name>A0A7C9P8T1_9PROT</name>
<dbReference type="AlphaFoldDB" id="A0A7C9P8T1"/>
<evidence type="ECO:0000313" key="5">
    <source>
        <dbReference type="Proteomes" id="UP000483432"/>
    </source>
</evidence>
<reference evidence="4 5" key="1">
    <citation type="submission" date="2019-09" db="EMBL/GenBank/DDBJ databases">
        <title>H2 Metabolism Revealed by Metagenomic Analysis in Subglacial Sediment of East Antarctica.</title>
        <authorList>
            <person name="Yang Z."/>
            <person name="Zhang Y."/>
            <person name="Lv Y."/>
            <person name="Yan W."/>
            <person name="Xiao X."/>
            <person name="Sun B."/>
            <person name="Ma H."/>
        </authorList>
    </citation>
    <scope>NUCLEOTIDE SEQUENCE [LARGE SCALE GENOMIC DNA]</scope>
    <source>
        <strain evidence="4">Bin2_2</strain>
    </source>
</reference>
<evidence type="ECO:0000256" key="1">
    <source>
        <dbReference type="ARBA" id="ARBA00012528"/>
    </source>
</evidence>
<dbReference type="PANTHER" id="PTHR45138">
    <property type="entry name" value="REGULATORY COMPONENTS OF SENSORY TRANSDUCTION SYSTEM"/>
    <property type="match status" value="1"/>
</dbReference>
<dbReference type="EMBL" id="JAAFGW010000173">
    <property type="protein sequence ID" value="NDP48876.1"/>
    <property type="molecule type" value="Genomic_DNA"/>
</dbReference>
<dbReference type="PROSITE" id="PS50887">
    <property type="entry name" value="GGDEF"/>
    <property type="match status" value="1"/>
</dbReference>
<comment type="catalytic activity">
    <reaction evidence="2">
        <text>2 GTP = 3',3'-c-di-GMP + 2 diphosphate</text>
        <dbReference type="Rhea" id="RHEA:24898"/>
        <dbReference type="ChEBI" id="CHEBI:33019"/>
        <dbReference type="ChEBI" id="CHEBI:37565"/>
        <dbReference type="ChEBI" id="CHEBI:58805"/>
        <dbReference type="EC" id="2.7.7.65"/>
    </reaction>
</comment>
<gene>
    <name evidence="4" type="ORF">GZ085_10930</name>
</gene>